<dbReference type="EMBL" id="JAFJYH010000071">
    <property type="protein sequence ID" value="KAG4421134.1"/>
    <property type="molecule type" value="Genomic_DNA"/>
</dbReference>
<evidence type="ECO:0000256" key="1">
    <source>
        <dbReference type="SAM" id="SignalP"/>
    </source>
</evidence>
<gene>
    <name evidence="2" type="ORF">IFR04_005777</name>
</gene>
<feature type="signal peptide" evidence="1">
    <location>
        <begin position="1"/>
        <end position="15"/>
    </location>
</feature>
<dbReference type="Proteomes" id="UP000664132">
    <property type="component" value="Unassembled WGS sequence"/>
</dbReference>
<evidence type="ECO:0008006" key="4">
    <source>
        <dbReference type="Google" id="ProtNLM"/>
    </source>
</evidence>
<dbReference type="Gene3D" id="2.130.10.10">
    <property type="entry name" value="YVTN repeat-like/Quinoprotein amine dehydrogenase"/>
    <property type="match status" value="1"/>
</dbReference>
<name>A0A8H7TK66_9HELO</name>
<accession>A0A8H7TK66</accession>
<dbReference type="SUPFAM" id="SSF51004">
    <property type="entry name" value="C-terminal (heme d1) domain of cytochrome cd1-nitrite reductase"/>
    <property type="match status" value="1"/>
</dbReference>
<proteinExistence type="predicted"/>
<dbReference type="AlphaFoldDB" id="A0A8H7TK66"/>
<keyword evidence="3" id="KW-1185">Reference proteome</keyword>
<feature type="chain" id="PRO_5034970732" description="3-carboxymuconate cyclase" evidence="1">
    <location>
        <begin position="16"/>
        <end position="394"/>
    </location>
</feature>
<evidence type="ECO:0000313" key="2">
    <source>
        <dbReference type="EMBL" id="KAG4421134.1"/>
    </source>
</evidence>
<dbReference type="OrthoDB" id="10006285at2759"/>
<sequence>MQALSLLLVPVLVSALAIESRTSGDSSRAAYFLDNNPAGSSIISLKIADNGTLSDPIRTPTGGKGLYGLTAGMNGAPAAVGAIDTLFSQDAVVVDGNYLFTVNAGSNTISMFTINKNKPSHPILLNTAPTLGEFPQSIAYSSKLKTACVINGGAVAGVTCFSADHAKGLTPKGGLRPIALGQTTPPVGPPGTVSDIVFNPSETALFVSIKGAPPTPGTIYVYPVINGAVSTAAIISNPATVLVDFSLNFLGSDSRAIVTDPAYGASLLHISGTYSVTVSKQIVIAGQMAICWAAYSPRFNSIALFDAGVSNVTLLDPTSGDVTAVAALDVAGKGAVDAKFDRTFLYILRNAPFVTVLDARGLTHGKVPTEIQSFDLSSLGPRTGFQGMAIYPAS</sequence>
<dbReference type="InterPro" id="IPR011048">
    <property type="entry name" value="Haem_d1_sf"/>
</dbReference>
<evidence type="ECO:0000313" key="3">
    <source>
        <dbReference type="Proteomes" id="UP000664132"/>
    </source>
</evidence>
<keyword evidence="1" id="KW-0732">Signal</keyword>
<comment type="caution">
    <text evidence="2">The sequence shown here is derived from an EMBL/GenBank/DDBJ whole genome shotgun (WGS) entry which is preliminary data.</text>
</comment>
<protein>
    <recommendedName>
        <fullName evidence="4">3-carboxymuconate cyclase</fullName>
    </recommendedName>
</protein>
<organism evidence="2 3">
    <name type="scientific">Cadophora malorum</name>
    <dbReference type="NCBI Taxonomy" id="108018"/>
    <lineage>
        <taxon>Eukaryota</taxon>
        <taxon>Fungi</taxon>
        <taxon>Dikarya</taxon>
        <taxon>Ascomycota</taxon>
        <taxon>Pezizomycotina</taxon>
        <taxon>Leotiomycetes</taxon>
        <taxon>Helotiales</taxon>
        <taxon>Ploettnerulaceae</taxon>
        <taxon>Cadophora</taxon>
    </lineage>
</organism>
<reference evidence="2" key="1">
    <citation type="submission" date="2021-02" db="EMBL/GenBank/DDBJ databases">
        <title>Genome sequence Cadophora malorum strain M34.</title>
        <authorList>
            <person name="Stefanovic E."/>
            <person name="Vu D."/>
            <person name="Scully C."/>
            <person name="Dijksterhuis J."/>
            <person name="Roader J."/>
            <person name="Houbraken J."/>
        </authorList>
    </citation>
    <scope>NUCLEOTIDE SEQUENCE</scope>
    <source>
        <strain evidence="2">M34</strain>
    </source>
</reference>
<dbReference type="InterPro" id="IPR015943">
    <property type="entry name" value="WD40/YVTN_repeat-like_dom_sf"/>
</dbReference>